<keyword evidence="4" id="KW-1185">Reference proteome</keyword>
<dbReference type="AlphaFoldDB" id="A0A0C3Q1M1"/>
<keyword evidence="2" id="KW-0472">Membrane</keyword>
<feature type="compositionally biased region" description="Polar residues" evidence="1">
    <location>
        <begin position="146"/>
        <end position="163"/>
    </location>
</feature>
<evidence type="ECO:0000313" key="4">
    <source>
        <dbReference type="Proteomes" id="UP000054248"/>
    </source>
</evidence>
<evidence type="ECO:0000256" key="2">
    <source>
        <dbReference type="SAM" id="Phobius"/>
    </source>
</evidence>
<sequence length="174" mass="18749">MQTKLLLSIAVILAFVVVCVLCTVVLRRAVLSGAHRTPEIPPTFSLDPHVLAPYENLVRSTLDWLFSHHVPINGFIRTVIEGSLDPHVDPHVLATYGNLVQSTLDWLNSHYIPINGFTLTALDYLMVFVGLSGQSGHASESDAEHSQPSGPRQSGTIQPSATSSGVLLDVGGVF</sequence>
<feature type="region of interest" description="Disordered" evidence="1">
    <location>
        <begin position="137"/>
        <end position="163"/>
    </location>
</feature>
<gene>
    <name evidence="3" type="ORF">M407DRAFT_28289</name>
</gene>
<reference evidence="3 4" key="1">
    <citation type="submission" date="2014-04" db="EMBL/GenBank/DDBJ databases">
        <authorList>
            <consortium name="DOE Joint Genome Institute"/>
            <person name="Kuo A."/>
            <person name="Girlanda M."/>
            <person name="Perotto S."/>
            <person name="Kohler A."/>
            <person name="Nagy L.G."/>
            <person name="Floudas D."/>
            <person name="Copeland A."/>
            <person name="Barry K.W."/>
            <person name="Cichocki N."/>
            <person name="Veneault-Fourrey C."/>
            <person name="LaButti K."/>
            <person name="Lindquist E.A."/>
            <person name="Lipzen A."/>
            <person name="Lundell T."/>
            <person name="Morin E."/>
            <person name="Murat C."/>
            <person name="Sun H."/>
            <person name="Tunlid A."/>
            <person name="Henrissat B."/>
            <person name="Grigoriev I.V."/>
            <person name="Hibbett D.S."/>
            <person name="Martin F."/>
            <person name="Nordberg H.P."/>
            <person name="Cantor M.N."/>
            <person name="Hua S.X."/>
        </authorList>
    </citation>
    <scope>NUCLEOTIDE SEQUENCE [LARGE SCALE GENOMIC DNA]</scope>
    <source>
        <strain evidence="3 4">MUT 4182</strain>
    </source>
</reference>
<evidence type="ECO:0000313" key="3">
    <source>
        <dbReference type="EMBL" id="KIO22140.1"/>
    </source>
</evidence>
<feature type="transmembrane region" description="Helical" evidence="2">
    <location>
        <begin position="6"/>
        <end position="26"/>
    </location>
</feature>
<keyword evidence="2" id="KW-0812">Transmembrane</keyword>
<reference evidence="4" key="2">
    <citation type="submission" date="2015-01" db="EMBL/GenBank/DDBJ databases">
        <title>Evolutionary Origins and Diversification of the Mycorrhizal Mutualists.</title>
        <authorList>
            <consortium name="DOE Joint Genome Institute"/>
            <consortium name="Mycorrhizal Genomics Consortium"/>
            <person name="Kohler A."/>
            <person name="Kuo A."/>
            <person name="Nagy L.G."/>
            <person name="Floudas D."/>
            <person name="Copeland A."/>
            <person name="Barry K.W."/>
            <person name="Cichocki N."/>
            <person name="Veneault-Fourrey C."/>
            <person name="LaButti K."/>
            <person name="Lindquist E.A."/>
            <person name="Lipzen A."/>
            <person name="Lundell T."/>
            <person name="Morin E."/>
            <person name="Murat C."/>
            <person name="Riley R."/>
            <person name="Ohm R."/>
            <person name="Sun H."/>
            <person name="Tunlid A."/>
            <person name="Henrissat B."/>
            <person name="Grigoriev I.V."/>
            <person name="Hibbett D.S."/>
            <person name="Martin F."/>
        </authorList>
    </citation>
    <scope>NUCLEOTIDE SEQUENCE [LARGE SCALE GENOMIC DNA]</scope>
    <source>
        <strain evidence="4">MUT 4182</strain>
    </source>
</reference>
<name>A0A0C3Q1M1_9AGAM</name>
<dbReference type="HOGENOM" id="CLU_1541231_0_0_1"/>
<proteinExistence type="predicted"/>
<dbReference type="EMBL" id="KN823117">
    <property type="protein sequence ID" value="KIO22140.1"/>
    <property type="molecule type" value="Genomic_DNA"/>
</dbReference>
<accession>A0A0C3Q1M1</accession>
<dbReference type="Proteomes" id="UP000054248">
    <property type="component" value="Unassembled WGS sequence"/>
</dbReference>
<evidence type="ECO:0000256" key="1">
    <source>
        <dbReference type="SAM" id="MobiDB-lite"/>
    </source>
</evidence>
<protein>
    <submittedName>
        <fullName evidence="3">Uncharacterized protein</fullName>
    </submittedName>
</protein>
<keyword evidence="2" id="KW-1133">Transmembrane helix</keyword>
<organism evidence="3 4">
    <name type="scientific">Tulasnella calospora MUT 4182</name>
    <dbReference type="NCBI Taxonomy" id="1051891"/>
    <lineage>
        <taxon>Eukaryota</taxon>
        <taxon>Fungi</taxon>
        <taxon>Dikarya</taxon>
        <taxon>Basidiomycota</taxon>
        <taxon>Agaricomycotina</taxon>
        <taxon>Agaricomycetes</taxon>
        <taxon>Cantharellales</taxon>
        <taxon>Tulasnellaceae</taxon>
        <taxon>Tulasnella</taxon>
    </lineage>
</organism>